<dbReference type="AlphaFoldDB" id="A0A2Z7CN24"/>
<evidence type="ECO:0000313" key="3">
    <source>
        <dbReference type="Proteomes" id="UP000250235"/>
    </source>
</evidence>
<evidence type="ECO:0000259" key="1">
    <source>
        <dbReference type="Pfam" id="PF00582"/>
    </source>
</evidence>
<accession>A0A2Z7CN24</accession>
<evidence type="ECO:0000313" key="2">
    <source>
        <dbReference type="EMBL" id="KZV48218.1"/>
    </source>
</evidence>
<dbReference type="PANTHER" id="PTHR47382">
    <property type="entry name" value="U-BOX DOMAIN-CONTAINING PROTEIN 52-LIKE"/>
    <property type="match status" value="1"/>
</dbReference>
<dbReference type="InterPro" id="IPR014729">
    <property type="entry name" value="Rossmann-like_a/b/a_fold"/>
</dbReference>
<dbReference type="EMBL" id="KQ994471">
    <property type="protein sequence ID" value="KZV48218.1"/>
    <property type="molecule type" value="Genomic_DNA"/>
</dbReference>
<keyword evidence="3" id="KW-1185">Reference proteome</keyword>
<dbReference type="PANTHER" id="PTHR47382:SF1">
    <property type="entry name" value="USPA DOMAIN-CONTAINING PROTEIN"/>
    <property type="match status" value="1"/>
</dbReference>
<dbReference type="Gene3D" id="3.40.50.620">
    <property type="entry name" value="HUPs"/>
    <property type="match status" value="1"/>
</dbReference>
<sequence>MEGEKSMSIDEGYYRNWPAPSPEIVEIGEESKSIVTSLDIGANDVYVAVGKNDLHLVKWALDHAVSPGDRIFLVHVFAPLTYIPTPVGRLSRSQLSKDQVQVYIKEESNRRKHLLQKYINLCNESRIAVDTMLVESSASAKAILDLISVVNITNLVVGSTQSTFARLARKGQGKGEYIRKKAPEFCEVTVVYEGKKMDGHRKVRKDQRPQLTRQSERNFFECACFSGKSE</sequence>
<organism evidence="2 3">
    <name type="scientific">Dorcoceras hygrometricum</name>
    <dbReference type="NCBI Taxonomy" id="472368"/>
    <lineage>
        <taxon>Eukaryota</taxon>
        <taxon>Viridiplantae</taxon>
        <taxon>Streptophyta</taxon>
        <taxon>Embryophyta</taxon>
        <taxon>Tracheophyta</taxon>
        <taxon>Spermatophyta</taxon>
        <taxon>Magnoliopsida</taxon>
        <taxon>eudicotyledons</taxon>
        <taxon>Gunneridae</taxon>
        <taxon>Pentapetalae</taxon>
        <taxon>asterids</taxon>
        <taxon>lamiids</taxon>
        <taxon>Lamiales</taxon>
        <taxon>Gesneriaceae</taxon>
        <taxon>Didymocarpoideae</taxon>
        <taxon>Trichosporeae</taxon>
        <taxon>Loxocarpinae</taxon>
        <taxon>Dorcoceras</taxon>
    </lineage>
</organism>
<gene>
    <name evidence="2" type="ORF">F511_10804</name>
</gene>
<dbReference type="CDD" id="cd01989">
    <property type="entry name" value="USP_STK_Ubox_N"/>
    <property type="match status" value="1"/>
</dbReference>
<dbReference type="OrthoDB" id="1898565at2759"/>
<proteinExistence type="predicted"/>
<dbReference type="Pfam" id="PF00582">
    <property type="entry name" value="Usp"/>
    <property type="match status" value="1"/>
</dbReference>
<dbReference type="InterPro" id="IPR006016">
    <property type="entry name" value="UspA"/>
</dbReference>
<name>A0A2Z7CN24_9LAMI</name>
<feature type="domain" description="UspA" evidence="1">
    <location>
        <begin position="52"/>
        <end position="167"/>
    </location>
</feature>
<dbReference type="SUPFAM" id="SSF52402">
    <property type="entry name" value="Adenine nucleotide alpha hydrolases-like"/>
    <property type="match status" value="1"/>
</dbReference>
<reference evidence="2 3" key="1">
    <citation type="journal article" date="2015" name="Proc. Natl. Acad. Sci. U.S.A.">
        <title>The resurrection genome of Boea hygrometrica: A blueprint for survival of dehydration.</title>
        <authorList>
            <person name="Xiao L."/>
            <person name="Yang G."/>
            <person name="Zhang L."/>
            <person name="Yang X."/>
            <person name="Zhao S."/>
            <person name="Ji Z."/>
            <person name="Zhou Q."/>
            <person name="Hu M."/>
            <person name="Wang Y."/>
            <person name="Chen M."/>
            <person name="Xu Y."/>
            <person name="Jin H."/>
            <person name="Xiao X."/>
            <person name="Hu G."/>
            <person name="Bao F."/>
            <person name="Hu Y."/>
            <person name="Wan P."/>
            <person name="Li L."/>
            <person name="Deng X."/>
            <person name="Kuang T."/>
            <person name="Xiang C."/>
            <person name="Zhu J.K."/>
            <person name="Oliver M.J."/>
            <person name="He Y."/>
        </authorList>
    </citation>
    <scope>NUCLEOTIDE SEQUENCE [LARGE SCALE GENOMIC DNA]</scope>
    <source>
        <strain evidence="3">cv. XS01</strain>
    </source>
</reference>
<dbReference type="Proteomes" id="UP000250235">
    <property type="component" value="Unassembled WGS sequence"/>
</dbReference>
<protein>
    <submittedName>
        <fullName evidence="2">U-box domain-containing protein 50</fullName>
    </submittedName>
</protein>